<organism evidence="2 3">
    <name type="scientific">Caligus rogercresseyi</name>
    <name type="common">Sea louse</name>
    <dbReference type="NCBI Taxonomy" id="217165"/>
    <lineage>
        <taxon>Eukaryota</taxon>
        <taxon>Metazoa</taxon>
        <taxon>Ecdysozoa</taxon>
        <taxon>Arthropoda</taxon>
        <taxon>Crustacea</taxon>
        <taxon>Multicrustacea</taxon>
        <taxon>Hexanauplia</taxon>
        <taxon>Copepoda</taxon>
        <taxon>Siphonostomatoida</taxon>
        <taxon>Caligidae</taxon>
        <taxon>Caligus</taxon>
    </lineage>
</organism>
<dbReference type="Proteomes" id="UP000595437">
    <property type="component" value="Chromosome 13"/>
</dbReference>
<keyword evidence="3" id="KW-1185">Reference proteome</keyword>
<name>A0A7T8GVL8_CALRO</name>
<feature type="region of interest" description="Disordered" evidence="1">
    <location>
        <begin position="66"/>
        <end position="91"/>
    </location>
</feature>
<sequence>MYEWLVYPMRLFNNKKIENVLELSAGRPLLLALRCAVRPRRIHRLLQISQSYCLQHCQVLPGVGGHRGRIPNTGKKDSRPIPRRKRSAESRHVLSKEFWPPAALTSTPATTTCGAASLRGTLTSVSQHCGLLESCHNPVQWPIVQGTGGSCRWEVQAPCGGCVL</sequence>
<dbReference type="EMBL" id="CP045902">
    <property type="protein sequence ID" value="QQP38659.1"/>
    <property type="molecule type" value="Genomic_DNA"/>
</dbReference>
<reference evidence="3" key="1">
    <citation type="submission" date="2021-01" db="EMBL/GenBank/DDBJ databases">
        <title>Caligus Genome Assembly.</title>
        <authorList>
            <person name="Gallardo-Escarate C."/>
        </authorList>
    </citation>
    <scope>NUCLEOTIDE SEQUENCE [LARGE SCALE GENOMIC DNA]</scope>
</reference>
<proteinExistence type="predicted"/>
<protein>
    <submittedName>
        <fullName evidence="2">Uncharacterized protein</fullName>
    </submittedName>
</protein>
<gene>
    <name evidence="2" type="ORF">FKW44_019296</name>
</gene>
<evidence type="ECO:0000313" key="2">
    <source>
        <dbReference type="EMBL" id="QQP38659.1"/>
    </source>
</evidence>
<dbReference type="AlphaFoldDB" id="A0A7T8GVL8"/>
<evidence type="ECO:0000313" key="3">
    <source>
        <dbReference type="Proteomes" id="UP000595437"/>
    </source>
</evidence>
<evidence type="ECO:0000256" key="1">
    <source>
        <dbReference type="SAM" id="MobiDB-lite"/>
    </source>
</evidence>
<accession>A0A7T8GVL8</accession>